<dbReference type="InterPro" id="IPR002496">
    <property type="entry name" value="PRib_AMP_CycHydrolase_dom"/>
</dbReference>
<evidence type="ECO:0000256" key="2">
    <source>
        <dbReference type="ARBA" id="ARBA00001460"/>
    </source>
</evidence>
<dbReference type="HAMAP" id="MF_01020">
    <property type="entry name" value="HisE"/>
    <property type="match status" value="1"/>
</dbReference>
<evidence type="ECO:0000256" key="14">
    <source>
        <dbReference type="ARBA" id="ARBA00023268"/>
    </source>
</evidence>
<keyword evidence="8 15" id="KW-0963">Cytoplasm</keyword>
<feature type="region of interest" description="Phosphoribosyl-AMP cyclohydrolase" evidence="15">
    <location>
        <begin position="1"/>
        <end position="118"/>
    </location>
</feature>
<evidence type="ECO:0000256" key="13">
    <source>
        <dbReference type="ARBA" id="ARBA00023102"/>
    </source>
</evidence>
<evidence type="ECO:0000256" key="15">
    <source>
        <dbReference type="HAMAP-Rule" id="MF_01019"/>
    </source>
</evidence>
<gene>
    <name evidence="15 17" type="primary">hisIE</name>
    <name evidence="15" type="synonym">hisI</name>
    <name evidence="17" type="ORF">QTP81_06605</name>
</gene>
<keyword evidence="18" id="KW-1185">Reference proteome</keyword>
<evidence type="ECO:0000313" key="18">
    <source>
        <dbReference type="Proteomes" id="UP001234343"/>
    </source>
</evidence>
<dbReference type="Gene3D" id="3.10.20.810">
    <property type="entry name" value="Phosphoribosyl-AMP cyclohydrolase"/>
    <property type="match status" value="1"/>
</dbReference>
<evidence type="ECO:0000256" key="11">
    <source>
        <dbReference type="ARBA" id="ARBA00022801"/>
    </source>
</evidence>
<evidence type="ECO:0000256" key="7">
    <source>
        <dbReference type="ARBA" id="ARBA00008299"/>
    </source>
</evidence>
<keyword evidence="11 15" id="KW-0378">Hydrolase</keyword>
<dbReference type="EMBL" id="JAUCBP010000007">
    <property type="protein sequence ID" value="MDM7860260.1"/>
    <property type="molecule type" value="Genomic_DNA"/>
</dbReference>
<dbReference type="InterPro" id="IPR023019">
    <property type="entry name" value="His_synth_HisIE"/>
</dbReference>
<evidence type="ECO:0000256" key="4">
    <source>
        <dbReference type="ARBA" id="ARBA00005169"/>
    </source>
</evidence>
<dbReference type="GO" id="GO:0004635">
    <property type="term" value="F:phosphoribosyl-AMP cyclohydrolase activity"/>
    <property type="evidence" value="ECO:0007669"/>
    <property type="project" value="UniProtKB-EC"/>
</dbReference>
<evidence type="ECO:0000259" key="16">
    <source>
        <dbReference type="Pfam" id="PF01502"/>
    </source>
</evidence>
<dbReference type="EC" id="3.5.4.19" evidence="15"/>
<evidence type="ECO:0000256" key="9">
    <source>
        <dbReference type="ARBA" id="ARBA00022605"/>
    </source>
</evidence>
<dbReference type="InterPro" id="IPR008179">
    <property type="entry name" value="HisE"/>
</dbReference>
<evidence type="ECO:0000256" key="8">
    <source>
        <dbReference type="ARBA" id="ARBA00022490"/>
    </source>
</evidence>
<dbReference type="NCBIfam" id="TIGR03188">
    <property type="entry name" value="histidine_hisI"/>
    <property type="match status" value="1"/>
</dbReference>
<keyword evidence="14 15" id="KW-0511">Multifunctional enzyme</keyword>
<comment type="catalytic activity">
    <reaction evidence="1 15">
        <text>1-(5-phospho-beta-D-ribosyl)-5'-AMP + H2O = 1-(5-phospho-beta-D-ribosyl)-5-[(5-phospho-beta-D-ribosylamino)methylideneamino]imidazole-4-carboxamide</text>
        <dbReference type="Rhea" id="RHEA:20049"/>
        <dbReference type="ChEBI" id="CHEBI:15377"/>
        <dbReference type="ChEBI" id="CHEBI:58435"/>
        <dbReference type="ChEBI" id="CHEBI:59457"/>
        <dbReference type="EC" id="3.5.4.19"/>
    </reaction>
</comment>
<dbReference type="SUPFAM" id="SSF101386">
    <property type="entry name" value="all-alpha NTP pyrophosphatases"/>
    <property type="match status" value="1"/>
</dbReference>
<evidence type="ECO:0000256" key="6">
    <source>
        <dbReference type="ARBA" id="ARBA00007731"/>
    </source>
</evidence>
<dbReference type="Pfam" id="PF01503">
    <property type="entry name" value="PRA-PH"/>
    <property type="match status" value="1"/>
</dbReference>
<comment type="similarity">
    <text evidence="7 15">In the N-terminal section; belongs to the PRA-CH family.</text>
</comment>
<dbReference type="InterPro" id="IPR021130">
    <property type="entry name" value="PRib-ATP_PPHydrolase-like"/>
</dbReference>
<evidence type="ECO:0000256" key="5">
    <source>
        <dbReference type="ARBA" id="ARBA00005204"/>
    </source>
</evidence>
<evidence type="ECO:0000256" key="10">
    <source>
        <dbReference type="ARBA" id="ARBA00022741"/>
    </source>
</evidence>
<organism evidence="17 18">
    <name type="scientific">Alteromonas arenosi</name>
    <dbReference type="NCBI Taxonomy" id="3055817"/>
    <lineage>
        <taxon>Bacteria</taxon>
        <taxon>Pseudomonadati</taxon>
        <taxon>Pseudomonadota</taxon>
        <taxon>Gammaproteobacteria</taxon>
        <taxon>Alteromonadales</taxon>
        <taxon>Alteromonadaceae</taxon>
        <taxon>Alteromonas/Salinimonas group</taxon>
        <taxon>Alteromonas</taxon>
    </lineage>
</organism>
<dbReference type="InterPro" id="IPR038019">
    <property type="entry name" value="PRib_AMP_CycHydrolase_sf"/>
</dbReference>
<sequence length="209" mass="22506">MATKISTDNIADIAWDKMGGLLPATVQDAFSGKVLMQGFMNQEAVVKTLDTGLVTFFSRSKQRLWTKGETSNNTLGLVDMSVDCDADSILVLATPAGPTCHTGTESCWSQANIPDMTFIADLERTLAARKSADPDSSYTASLYAKGIKRIAQKVGEEGVETALAATVKDIDELHNEAADLLYHLIVLLQASDTNLTSVVDVLRQRHAGK</sequence>
<comment type="caution">
    <text evidence="17">The sequence shown here is derived from an EMBL/GenBank/DDBJ whole genome shotgun (WGS) entry which is preliminary data.</text>
</comment>
<evidence type="ECO:0000256" key="3">
    <source>
        <dbReference type="ARBA" id="ARBA00004496"/>
    </source>
</evidence>
<dbReference type="EC" id="3.6.1.31" evidence="15"/>
<dbReference type="Pfam" id="PF01502">
    <property type="entry name" value="PRA-CH"/>
    <property type="match status" value="1"/>
</dbReference>
<keyword evidence="12 15" id="KW-0067">ATP-binding</keyword>
<dbReference type="HAMAP" id="MF_01019">
    <property type="entry name" value="HisIE"/>
    <property type="match status" value="1"/>
</dbReference>
<feature type="region of interest" description="Phosphoribosyl-ATP pyrophosphohydrolase" evidence="15">
    <location>
        <begin position="119"/>
        <end position="209"/>
    </location>
</feature>
<dbReference type="PANTHER" id="PTHR42945:SF9">
    <property type="entry name" value="HISTIDINE BIOSYNTHESIS BIFUNCTIONAL PROTEIN HISIE"/>
    <property type="match status" value="1"/>
</dbReference>
<comment type="pathway">
    <text evidence="5 15">Amino-acid biosynthesis; L-histidine biosynthesis; L-histidine from 5-phospho-alpha-D-ribose 1-diphosphate: step 2/9.</text>
</comment>
<dbReference type="GO" id="GO:0004636">
    <property type="term" value="F:phosphoribosyl-ATP diphosphatase activity"/>
    <property type="evidence" value="ECO:0007669"/>
    <property type="project" value="UniProtKB-EC"/>
</dbReference>
<evidence type="ECO:0000313" key="17">
    <source>
        <dbReference type="EMBL" id="MDM7860260.1"/>
    </source>
</evidence>
<dbReference type="RefSeq" id="WP_289364550.1">
    <property type="nucleotide sequence ID" value="NZ_JAUCBP010000007.1"/>
</dbReference>
<dbReference type="CDD" id="cd11534">
    <property type="entry name" value="NTP-PPase_HisIE_like"/>
    <property type="match status" value="1"/>
</dbReference>
<reference evidence="17 18" key="1">
    <citation type="submission" date="2023-06" db="EMBL/GenBank/DDBJ databases">
        <title>Alteromonas sp. ASW11-36 isolated from intertidal sand.</title>
        <authorList>
            <person name="Li Y."/>
        </authorList>
    </citation>
    <scope>NUCLEOTIDE SEQUENCE [LARGE SCALE GENOMIC DNA]</scope>
    <source>
        <strain evidence="17 18">ASW11-36</strain>
    </source>
</reference>
<accession>A0ABT7SVN7</accession>
<evidence type="ECO:0000256" key="12">
    <source>
        <dbReference type="ARBA" id="ARBA00022840"/>
    </source>
</evidence>
<proteinExistence type="inferred from homology"/>
<comment type="catalytic activity">
    <reaction evidence="2 15">
        <text>1-(5-phospho-beta-D-ribosyl)-ATP + H2O = 1-(5-phospho-beta-D-ribosyl)-5'-AMP + diphosphate + H(+)</text>
        <dbReference type="Rhea" id="RHEA:22828"/>
        <dbReference type="ChEBI" id="CHEBI:15377"/>
        <dbReference type="ChEBI" id="CHEBI:15378"/>
        <dbReference type="ChEBI" id="CHEBI:33019"/>
        <dbReference type="ChEBI" id="CHEBI:59457"/>
        <dbReference type="ChEBI" id="CHEBI:73183"/>
        <dbReference type="EC" id="3.6.1.31"/>
    </reaction>
</comment>
<comment type="similarity">
    <text evidence="6 15">In the C-terminal section; belongs to the PRA-PH family.</text>
</comment>
<dbReference type="PANTHER" id="PTHR42945">
    <property type="entry name" value="HISTIDINE BIOSYNTHESIS BIFUNCTIONAL PROTEIN"/>
    <property type="match status" value="1"/>
</dbReference>
<dbReference type="Gene3D" id="1.10.287.1080">
    <property type="entry name" value="MazG-like"/>
    <property type="match status" value="1"/>
</dbReference>
<dbReference type="SUPFAM" id="SSF141734">
    <property type="entry name" value="HisI-like"/>
    <property type="match status" value="1"/>
</dbReference>
<comment type="subcellular location">
    <subcellularLocation>
        <location evidence="3 15">Cytoplasm</location>
    </subcellularLocation>
</comment>
<protein>
    <recommendedName>
        <fullName evidence="15">Histidine biosynthesis bifunctional protein HisIE</fullName>
    </recommendedName>
    <domain>
        <recommendedName>
            <fullName evidence="15">Phosphoribosyl-AMP cyclohydrolase</fullName>
            <shortName evidence="15">PRA-CH</shortName>
            <ecNumber evidence="15">3.5.4.19</ecNumber>
        </recommendedName>
    </domain>
    <domain>
        <recommendedName>
            <fullName evidence="15">Phosphoribosyl-ATP pyrophosphatase</fullName>
            <shortName evidence="15">PRA-PH</shortName>
            <ecNumber evidence="15">3.6.1.31</ecNumber>
        </recommendedName>
    </domain>
</protein>
<keyword evidence="10 15" id="KW-0547">Nucleotide-binding</keyword>
<keyword evidence="13 15" id="KW-0368">Histidine biosynthesis</keyword>
<evidence type="ECO:0000256" key="1">
    <source>
        <dbReference type="ARBA" id="ARBA00000024"/>
    </source>
</evidence>
<dbReference type="Proteomes" id="UP001234343">
    <property type="component" value="Unassembled WGS sequence"/>
</dbReference>
<dbReference type="NCBIfam" id="NF002747">
    <property type="entry name" value="PRK02759.1"/>
    <property type="match status" value="1"/>
</dbReference>
<keyword evidence="9 15" id="KW-0028">Amino-acid biosynthesis</keyword>
<name>A0ABT7SVN7_9ALTE</name>
<feature type="domain" description="Phosphoribosyl-AMP cyclohydrolase" evidence="16">
    <location>
        <begin position="36"/>
        <end position="108"/>
    </location>
</feature>
<comment type="pathway">
    <text evidence="4 15">Amino-acid biosynthesis; L-histidine biosynthesis; L-histidine from 5-phospho-alpha-D-ribose 1-diphosphate: step 3/9.</text>
</comment>